<feature type="domain" description="Polysaccharide pyruvyl transferase" evidence="1">
    <location>
        <begin position="9"/>
        <end position="279"/>
    </location>
</feature>
<keyword evidence="2" id="KW-0808">Transferase</keyword>
<name>A0ABU4EMQ9_WILMA</name>
<dbReference type="Proteomes" id="UP001185792">
    <property type="component" value="Unassembled WGS sequence"/>
</dbReference>
<comment type="caution">
    <text evidence="2">The sequence shown here is derived from an EMBL/GenBank/DDBJ whole genome shotgun (WGS) entry which is preliminary data.</text>
</comment>
<evidence type="ECO:0000313" key="3">
    <source>
        <dbReference type="Proteomes" id="UP001185792"/>
    </source>
</evidence>
<protein>
    <submittedName>
        <fullName evidence="2">Polysaccharide pyruvyl transferase family protein</fullName>
    </submittedName>
</protein>
<organism evidence="2 3">
    <name type="scientific">Williamsia marianensis</name>
    <dbReference type="NCBI Taxonomy" id="85044"/>
    <lineage>
        <taxon>Bacteria</taxon>
        <taxon>Bacillati</taxon>
        <taxon>Actinomycetota</taxon>
        <taxon>Actinomycetes</taxon>
        <taxon>Mycobacteriales</taxon>
        <taxon>Nocardiaceae</taxon>
        <taxon>Williamsia</taxon>
    </lineage>
</organism>
<gene>
    <name evidence="2" type="ORF">R4198_02420</name>
</gene>
<accession>A0ABU4EMQ9</accession>
<reference evidence="2 3" key="1">
    <citation type="submission" date="2023-10" db="EMBL/GenBank/DDBJ databases">
        <title>Development of a sustainable strategy for remediation of hydrocarbon-contaminated territories based on the waste exchange concept.</title>
        <authorList>
            <person name="Krivoruchko A."/>
        </authorList>
    </citation>
    <scope>NUCLEOTIDE SEQUENCE [LARGE SCALE GENOMIC DNA]</scope>
    <source>
        <strain evidence="2 3">IEGM 1236</strain>
    </source>
</reference>
<dbReference type="InterPro" id="IPR007345">
    <property type="entry name" value="Polysacch_pyruvyl_Trfase"/>
</dbReference>
<proteinExistence type="predicted"/>
<dbReference type="EMBL" id="JAWLUM010000001">
    <property type="protein sequence ID" value="MDV7132532.1"/>
    <property type="molecule type" value="Genomic_DNA"/>
</dbReference>
<dbReference type="RefSeq" id="WP_317711979.1">
    <property type="nucleotide sequence ID" value="NZ_JAWLUM010000001.1"/>
</dbReference>
<evidence type="ECO:0000313" key="2">
    <source>
        <dbReference type="EMBL" id="MDV7132532.1"/>
    </source>
</evidence>
<evidence type="ECO:0000259" key="1">
    <source>
        <dbReference type="Pfam" id="PF04230"/>
    </source>
</evidence>
<dbReference type="GO" id="GO:0016740">
    <property type="term" value="F:transferase activity"/>
    <property type="evidence" value="ECO:0007669"/>
    <property type="project" value="UniProtKB-KW"/>
</dbReference>
<keyword evidence="3" id="KW-1185">Reference proteome</keyword>
<sequence length="350" mass="38434">MSISAAEGNLGDIAIRREVIDQLRKIGLRPVIYSGSMGRDYVEAFEFHSAEMITRSGPVFIRNLLAEIASARRPVVVMAPGPVQVGASLQSALKHMLLFVLLLSVRVTGGKVIIVGRSVDVKRSFALPIERLLAAASNLYVARDSRTRSILGAQTLVFPDYALRQYGQSPDSVATSFGQRSLMVVSLRHDRILDNDIGVLTALKTRAAQCGYKLVFTAQVREDSAANRRLAELLSVDFVDWPEHRPHSDHEARVLELYSEATVVVSDRLHALLFAVRAGAVPVIQYRQGFTKLSDALAHLFDVQHIQTPKDVCALRIDATESMRVATQATEASSQHQLLDALLRETIGAS</sequence>
<dbReference type="Pfam" id="PF04230">
    <property type="entry name" value="PS_pyruv_trans"/>
    <property type="match status" value="1"/>
</dbReference>